<dbReference type="Gene3D" id="1.10.10.10">
    <property type="entry name" value="Winged helix-like DNA-binding domain superfamily/Winged helix DNA-binding domain"/>
    <property type="match status" value="1"/>
</dbReference>
<comment type="caution">
    <text evidence="2">The sequence shown here is derived from an EMBL/GenBank/DDBJ whole genome shotgun (WGS) entry which is preliminary data.</text>
</comment>
<dbReference type="InterPro" id="IPR010921">
    <property type="entry name" value="Trp_repressor/repl_initiator"/>
</dbReference>
<dbReference type="EMBL" id="JBHSBD010000100">
    <property type="protein sequence ID" value="MFC3970330.1"/>
    <property type="molecule type" value="Genomic_DNA"/>
</dbReference>
<keyword evidence="3" id="KW-1185">Reference proteome</keyword>
<evidence type="ECO:0000256" key="1">
    <source>
        <dbReference type="ARBA" id="ARBA00009964"/>
    </source>
</evidence>
<proteinExistence type="inferred from homology"/>
<dbReference type="SUPFAM" id="SSF48295">
    <property type="entry name" value="TrpR-like"/>
    <property type="match status" value="1"/>
</dbReference>
<dbReference type="PANTHER" id="PTHR37936">
    <property type="entry name" value="TRANSPOSASE INSC FOR INSERTION ELEMENT IS2A-RELATED"/>
    <property type="match status" value="1"/>
</dbReference>
<name>A0ABV8EEA4_9HYPH</name>
<dbReference type="InterPro" id="IPR036388">
    <property type="entry name" value="WH-like_DNA-bd_sf"/>
</dbReference>
<gene>
    <name evidence="2" type="ORF">ACFOVS_19780</name>
</gene>
<dbReference type="PANTHER" id="PTHR37936:SF3">
    <property type="entry name" value="TRANSPOSASE INSC FOR INSERTION ELEMENT IS2A-RELATED"/>
    <property type="match status" value="1"/>
</dbReference>
<dbReference type="InterPro" id="IPR002514">
    <property type="entry name" value="Transposase_8"/>
</dbReference>
<accession>A0ABV8EEA4</accession>
<evidence type="ECO:0000313" key="3">
    <source>
        <dbReference type="Proteomes" id="UP001595697"/>
    </source>
</evidence>
<dbReference type="RefSeq" id="WP_247261115.1">
    <property type="nucleotide sequence ID" value="NZ_JALJQZ010000016.1"/>
</dbReference>
<sequence>MEILTGVERRRDWSDDEKLSILQEAAEPDARIADVARRHDIKPQQIYTWRRKFAAEQAEPVVSCMPPPKAVCRDLLIGFKSMAYVMRYDHFAH</sequence>
<dbReference type="Pfam" id="PF01527">
    <property type="entry name" value="HTH_Tnp_1"/>
    <property type="match status" value="1"/>
</dbReference>
<reference evidence="3" key="1">
    <citation type="journal article" date="2019" name="Int. J. Syst. Evol. Microbiol.">
        <title>The Global Catalogue of Microorganisms (GCM) 10K type strain sequencing project: providing services to taxonomists for standard genome sequencing and annotation.</title>
        <authorList>
            <consortium name="The Broad Institute Genomics Platform"/>
            <consortium name="The Broad Institute Genome Sequencing Center for Infectious Disease"/>
            <person name="Wu L."/>
            <person name="Ma J."/>
        </authorList>
    </citation>
    <scope>NUCLEOTIDE SEQUENCE [LARGE SCALE GENOMIC DNA]</scope>
    <source>
        <strain evidence="3">TBRC 5781</strain>
    </source>
</reference>
<protein>
    <submittedName>
        <fullName evidence="2">Transposase</fullName>
    </submittedName>
</protein>
<comment type="similarity">
    <text evidence="1">Belongs to the transposase 8 family.</text>
</comment>
<organism evidence="2 3">
    <name type="scientific">Rhizobium lemnae</name>
    <dbReference type="NCBI Taxonomy" id="1214924"/>
    <lineage>
        <taxon>Bacteria</taxon>
        <taxon>Pseudomonadati</taxon>
        <taxon>Pseudomonadota</taxon>
        <taxon>Alphaproteobacteria</taxon>
        <taxon>Hyphomicrobiales</taxon>
        <taxon>Rhizobiaceae</taxon>
        <taxon>Rhizobium/Agrobacterium group</taxon>
        <taxon>Rhizobium</taxon>
    </lineage>
</organism>
<evidence type="ECO:0000313" key="2">
    <source>
        <dbReference type="EMBL" id="MFC3970330.1"/>
    </source>
</evidence>
<dbReference type="Proteomes" id="UP001595697">
    <property type="component" value="Unassembled WGS sequence"/>
</dbReference>